<proteinExistence type="predicted"/>
<sequence length="225" mass="25797">MFLAAELHAYRGSFFSVLNSIHHHQSIHTFGCTNRYSIQMFRFLLPRRSSSLLSSTSTPRSVSPWTSLQASHTRSSPTPTLTSTRPFSHTSATLSFPFRLSSNPSSTSDTHPPLDGEYYSPYKPKRQWPPDMSKLSPKHQFRLERKYRRRAALKFARPKWTKATKLAQWTAIGFVLVYAMLFMEWDERGSPFDEIRKTFFTGVKGAFSTPQPPRPVAKSDDSTKE</sequence>
<name>Q0CQQ5_ASPTN</name>
<dbReference type="STRING" id="341663.Q0CQQ5"/>
<dbReference type="OMA" id="LAQWTAI"/>
<dbReference type="EMBL" id="CH476598">
    <property type="protein sequence ID" value="EAU35781.1"/>
    <property type="molecule type" value="Genomic_DNA"/>
</dbReference>
<accession>Q0CQQ5</accession>
<dbReference type="eggNOG" id="ENOG502SFC0">
    <property type="taxonomic scope" value="Eukaryota"/>
</dbReference>
<dbReference type="VEuPathDB" id="FungiDB:ATEG_03979"/>
<dbReference type="HOGENOM" id="CLU_099088_0_0_1"/>
<organism evidence="2 3">
    <name type="scientific">Aspergillus terreus (strain NIH 2624 / FGSC A1156)</name>
    <dbReference type="NCBI Taxonomy" id="341663"/>
    <lineage>
        <taxon>Eukaryota</taxon>
        <taxon>Fungi</taxon>
        <taxon>Dikarya</taxon>
        <taxon>Ascomycota</taxon>
        <taxon>Pezizomycotina</taxon>
        <taxon>Eurotiomycetes</taxon>
        <taxon>Eurotiomycetidae</taxon>
        <taxon>Eurotiales</taxon>
        <taxon>Aspergillaceae</taxon>
        <taxon>Aspergillus</taxon>
        <taxon>Aspergillus subgen. Circumdati</taxon>
    </lineage>
</organism>
<evidence type="ECO:0000256" key="1">
    <source>
        <dbReference type="SAM" id="MobiDB-lite"/>
    </source>
</evidence>
<evidence type="ECO:0000313" key="2">
    <source>
        <dbReference type="EMBL" id="EAU35781.1"/>
    </source>
</evidence>
<evidence type="ECO:0000313" key="3">
    <source>
        <dbReference type="Proteomes" id="UP000007963"/>
    </source>
</evidence>
<protein>
    <submittedName>
        <fullName evidence="2">Uncharacterized protein</fullName>
    </submittedName>
</protein>
<dbReference type="OrthoDB" id="5278907at2759"/>
<reference evidence="3" key="1">
    <citation type="submission" date="2005-09" db="EMBL/GenBank/DDBJ databases">
        <title>Annotation of the Aspergillus terreus NIH2624 genome.</title>
        <authorList>
            <person name="Birren B.W."/>
            <person name="Lander E.S."/>
            <person name="Galagan J.E."/>
            <person name="Nusbaum C."/>
            <person name="Devon K."/>
            <person name="Henn M."/>
            <person name="Ma L.-J."/>
            <person name="Jaffe D.B."/>
            <person name="Butler J."/>
            <person name="Alvarez P."/>
            <person name="Gnerre S."/>
            <person name="Grabherr M."/>
            <person name="Kleber M."/>
            <person name="Mauceli E.W."/>
            <person name="Brockman W."/>
            <person name="Rounsley S."/>
            <person name="Young S.K."/>
            <person name="LaButti K."/>
            <person name="Pushparaj V."/>
            <person name="DeCaprio D."/>
            <person name="Crawford M."/>
            <person name="Koehrsen M."/>
            <person name="Engels R."/>
            <person name="Montgomery P."/>
            <person name="Pearson M."/>
            <person name="Howarth C."/>
            <person name="Larson L."/>
            <person name="Luoma S."/>
            <person name="White J."/>
            <person name="Alvarado L."/>
            <person name="Kodira C.D."/>
            <person name="Zeng Q."/>
            <person name="Oleary S."/>
            <person name="Yandava C."/>
            <person name="Denning D.W."/>
            <person name="Nierman W.C."/>
            <person name="Milne T."/>
            <person name="Madden K."/>
        </authorList>
    </citation>
    <scope>NUCLEOTIDE SEQUENCE [LARGE SCALE GENOMIC DNA]</scope>
    <source>
        <strain evidence="3">NIH 2624 / FGSC A1156</strain>
    </source>
</reference>
<dbReference type="GeneID" id="4318331"/>
<feature type="region of interest" description="Disordered" evidence="1">
    <location>
        <begin position="52"/>
        <end position="88"/>
    </location>
</feature>
<feature type="region of interest" description="Disordered" evidence="1">
    <location>
        <begin position="206"/>
        <end position="225"/>
    </location>
</feature>
<dbReference type="AlphaFoldDB" id="Q0CQQ5"/>
<dbReference type="Proteomes" id="UP000007963">
    <property type="component" value="Unassembled WGS sequence"/>
</dbReference>
<dbReference type="RefSeq" id="XP_001213157.1">
    <property type="nucleotide sequence ID" value="XM_001213157.1"/>
</dbReference>
<gene>
    <name evidence="2" type="ORF">ATEG_03979</name>
</gene>